<keyword evidence="2" id="KW-0804">Transcription</keyword>
<sequence length="407" mass="44416">MSQRPDLTRRRAVLEHEWSRWVPRLSVPGTRPGGTVTLRHEVTESWARSLGSVDPGRDSAPVTDGGRVHQRWTSSPLYGPVSALAGELHSIAEDAGFVTAVTDESGTILWTCGGATMRRRAERVNFAPGGRWDEQAMGTNALSLALRTGRPSSVFSAEHLVSALHGWVCYCAPVRGGDGRVLGVLDLSTTWDRSHPLAMSTVRSLVSTIEARLTTEVSRPARLLLTCLGSEQVLHETRPLPLRPRQVEILTLLALEPEGYSPQRLRAALYGDRPVTSSTFKAEISHLRRALGGAISARHYALTAPVSCDAVDVLRALEQGDTDTALGLYGGPLLPRSEAPGIEEWRTRLEVAVREAVLASTRPEHALRYGERAPYDAEIHEHALRLLGPDDTRRAIATGRLTTALRD</sequence>
<dbReference type="InterPro" id="IPR029016">
    <property type="entry name" value="GAF-like_dom_sf"/>
</dbReference>
<keyword evidence="4" id="KW-1185">Reference proteome</keyword>
<dbReference type="RefSeq" id="WP_234845945.1">
    <property type="nucleotide sequence ID" value="NZ_BAAART010000186.1"/>
</dbReference>
<evidence type="ECO:0000256" key="1">
    <source>
        <dbReference type="ARBA" id="ARBA00023015"/>
    </source>
</evidence>
<reference evidence="4" key="1">
    <citation type="journal article" date="2019" name="Int. J. Syst. Evol. Microbiol.">
        <title>The Global Catalogue of Microorganisms (GCM) 10K type strain sequencing project: providing services to taxonomists for standard genome sequencing and annotation.</title>
        <authorList>
            <consortium name="The Broad Institute Genomics Platform"/>
            <consortium name="The Broad Institute Genome Sequencing Center for Infectious Disease"/>
            <person name="Wu L."/>
            <person name="Ma J."/>
        </authorList>
    </citation>
    <scope>NUCLEOTIDE SEQUENCE [LARGE SCALE GENOMIC DNA]</scope>
    <source>
        <strain evidence="4">JCM 3053</strain>
    </source>
</reference>
<dbReference type="InterPro" id="IPR036388">
    <property type="entry name" value="WH-like_DNA-bd_sf"/>
</dbReference>
<dbReference type="SUPFAM" id="SSF46894">
    <property type="entry name" value="C-terminal effector domain of the bipartite response regulators"/>
    <property type="match status" value="1"/>
</dbReference>
<dbReference type="InterPro" id="IPR016032">
    <property type="entry name" value="Sig_transdc_resp-reg_C-effctor"/>
</dbReference>
<organism evidence="3 4">
    <name type="scientific">Streptomyces indiaensis</name>
    <dbReference type="NCBI Taxonomy" id="284033"/>
    <lineage>
        <taxon>Bacteria</taxon>
        <taxon>Bacillati</taxon>
        <taxon>Actinomycetota</taxon>
        <taxon>Actinomycetes</taxon>
        <taxon>Kitasatosporales</taxon>
        <taxon>Streptomycetaceae</taxon>
        <taxon>Streptomyces</taxon>
    </lineage>
</organism>
<name>A0ABP5RCH2_9ACTN</name>
<dbReference type="Proteomes" id="UP001501474">
    <property type="component" value="Unassembled WGS sequence"/>
</dbReference>
<proteinExistence type="predicted"/>
<dbReference type="EMBL" id="BAAART010000186">
    <property type="protein sequence ID" value="GAA2257656.1"/>
    <property type="molecule type" value="Genomic_DNA"/>
</dbReference>
<keyword evidence="1" id="KW-0805">Transcription regulation</keyword>
<evidence type="ECO:0000313" key="3">
    <source>
        <dbReference type="EMBL" id="GAA2257656.1"/>
    </source>
</evidence>
<protein>
    <submittedName>
        <fullName evidence="3">Helix-turn-helix domain-containing protein</fullName>
    </submittedName>
</protein>
<evidence type="ECO:0000256" key="2">
    <source>
        <dbReference type="ARBA" id="ARBA00023163"/>
    </source>
</evidence>
<accession>A0ABP5RCH2</accession>
<evidence type="ECO:0000313" key="4">
    <source>
        <dbReference type="Proteomes" id="UP001501474"/>
    </source>
</evidence>
<dbReference type="Gene3D" id="3.30.450.40">
    <property type="match status" value="1"/>
</dbReference>
<gene>
    <name evidence="3" type="ORF">GCM10010104_63630</name>
</gene>
<comment type="caution">
    <text evidence="3">The sequence shown here is derived from an EMBL/GenBank/DDBJ whole genome shotgun (WGS) entry which is preliminary data.</text>
</comment>
<dbReference type="Gene3D" id="1.10.10.10">
    <property type="entry name" value="Winged helix-like DNA-binding domain superfamily/Winged helix DNA-binding domain"/>
    <property type="match status" value="1"/>
</dbReference>